<name>A0A5J9WDN4_9POAL</name>
<protein>
    <recommendedName>
        <fullName evidence="3">Serine/threonine-protein kinase BSK1-like TPR repeats domain-containing protein</fullName>
    </recommendedName>
</protein>
<dbReference type="PANTHER" id="PTHR46224:SF1">
    <property type="entry name" value="OS12G0634900 PROTEIN"/>
    <property type="match status" value="1"/>
</dbReference>
<keyword evidence="2" id="KW-0812">Transmembrane</keyword>
<evidence type="ECO:0000313" key="4">
    <source>
        <dbReference type="EMBL" id="TVU46015.1"/>
    </source>
</evidence>
<dbReference type="InterPro" id="IPR011990">
    <property type="entry name" value="TPR-like_helical_dom_sf"/>
</dbReference>
<feature type="transmembrane region" description="Helical" evidence="2">
    <location>
        <begin position="97"/>
        <end position="122"/>
    </location>
</feature>
<keyword evidence="2" id="KW-1133">Transmembrane helix</keyword>
<dbReference type="InterPro" id="IPR058209">
    <property type="entry name" value="TPR_BSK1_C"/>
</dbReference>
<dbReference type="EMBL" id="RWGY01000004">
    <property type="protein sequence ID" value="TVU46015.1"/>
    <property type="molecule type" value="Genomic_DNA"/>
</dbReference>
<dbReference type="InterPro" id="IPR019734">
    <property type="entry name" value="TPR_rpt"/>
</dbReference>
<feature type="domain" description="Serine/threonine-protein kinase BSK1-like TPR repeats" evidence="3">
    <location>
        <begin position="161"/>
        <end position="236"/>
    </location>
</feature>
<feature type="repeat" description="TPR" evidence="1">
    <location>
        <begin position="230"/>
        <end position="263"/>
    </location>
</feature>
<dbReference type="AlphaFoldDB" id="A0A5J9WDN4"/>
<feature type="non-terminal residue" evidence="4">
    <location>
        <position position="1"/>
    </location>
</feature>
<sequence>MGSGSRWQGTPVLPHLRAWMRVCFCVVGMGMAKKRARPMGDHSVVLNEELGCDHSSGDHDIDGGPESSEESQVTELQVTCSGLGGLKVELHGIGYVVYLYILHAILGTFLQEIISVGFIKVFDNFRQFAKSRRARYPSIHSKKSSKIGPSIPKDADFVEKKNSELKRQGDDAFKKQDYINSSAFYTQAVRIDPYDAMLFSNRSVCWHRMGDGKRALQDALKCKLLRPVWPKAYYRQGAALMLLKDYAKACEILSEGLELDPESDEIDKLYWEAMELKNASTAAA</sequence>
<evidence type="ECO:0000256" key="2">
    <source>
        <dbReference type="SAM" id="Phobius"/>
    </source>
</evidence>
<evidence type="ECO:0000313" key="5">
    <source>
        <dbReference type="Proteomes" id="UP000324897"/>
    </source>
</evidence>
<organism evidence="4 5">
    <name type="scientific">Eragrostis curvula</name>
    <name type="common">weeping love grass</name>
    <dbReference type="NCBI Taxonomy" id="38414"/>
    <lineage>
        <taxon>Eukaryota</taxon>
        <taxon>Viridiplantae</taxon>
        <taxon>Streptophyta</taxon>
        <taxon>Embryophyta</taxon>
        <taxon>Tracheophyta</taxon>
        <taxon>Spermatophyta</taxon>
        <taxon>Magnoliopsida</taxon>
        <taxon>Liliopsida</taxon>
        <taxon>Poales</taxon>
        <taxon>Poaceae</taxon>
        <taxon>PACMAD clade</taxon>
        <taxon>Chloridoideae</taxon>
        <taxon>Eragrostideae</taxon>
        <taxon>Eragrostidinae</taxon>
        <taxon>Eragrostis</taxon>
    </lineage>
</organism>
<dbReference type="Gramene" id="TVU46015">
    <property type="protein sequence ID" value="TVU46015"/>
    <property type="gene ID" value="EJB05_05529"/>
</dbReference>
<evidence type="ECO:0000259" key="3">
    <source>
        <dbReference type="Pfam" id="PF25575"/>
    </source>
</evidence>
<gene>
    <name evidence="4" type="ORF">EJB05_05529</name>
</gene>
<comment type="caution">
    <text evidence="4">The sequence shown here is derived from an EMBL/GenBank/DDBJ whole genome shotgun (WGS) entry which is preliminary data.</text>
</comment>
<reference evidence="4 5" key="1">
    <citation type="journal article" date="2019" name="Sci. Rep.">
        <title>A high-quality genome of Eragrostis curvula grass provides insights into Poaceae evolution and supports new strategies to enhance forage quality.</title>
        <authorList>
            <person name="Carballo J."/>
            <person name="Santos B.A.C.M."/>
            <person name="Zappacosta D."/>
            <person name="Garbus I."/>
            <person name="Selva J.P."/>
            <person name="Gallo C.A."/>
            <person name="Diaz A."/>
            <person name="Albertini E."/>
            <person name="Caccamo M."/>
            <person name="Echenique V."/>
        </authorList>
    </citation>
    <scope>NUCLEOTIDE SEQUENCE [LARGE SCALE GENOMIC DNA]</scope>
    <source>
        <strain evidence="5">cv. Victoria</strain>
        <tissue evidence="4">Leaf</tissue>
    </source>
</reference>
<dbReference type="InterPro" id="IPR051616">
    <property type="entry name" value="Cul2-RING_E3_ligase_SR"/>
</dbReference>
<accession>A0A5J9WDN4</accession>
<proteinExistence type="predicted"/>
<keyword evidence="5" id="KW-1185">Reference proteome</keyword>
<dbReference type="OrthoDB" id="412869at2759"/>
<dbReference type="SUPFAM" id="SSF48452">
    <property type="entry name" value="TPR-like"/>
    <property type="match status" value="1"/>
</dbReference>
<evidence type="ECO:0000256" key="1">
    <source>
        <dbReference type="PROSITE-ProRule" id="PRU00339"/>
    </source>
</evidence>
<keyword evidence="1" id="KW-0802">TPR repeat</keyword>
<dbReference type="PANTHER" id="PTHR46224">
    <property type="entry name" value="ANKYRIN REPEAT FAMILY PROTEIN"/>
    <property type="match status" value="1"/>
</dbReference>
<dbReference type="Proteomes" id="UP000324897">
    <property type="component" value="Chromosome 5"/>
</dbReference>
<keyword evidence="2" id="KW-0472">Membrane</keyword>
<dbReference type="SMART" id="SM00028">
    <property type="entry name" value="TPR"/>
    <property type="match status" value="3"/>
</dbReference>
<dbReference type="PROSITE" id="PS50005">
    <property type="entry name" value="TPR"/>
    <property type="match status" value="1"/>
</dbReference>
<dbReference type="Gene3D" id="1.25.40.10">
    <property type="entry name" value="Tetratricopeptide repeat domain"/>
    <property type="match status" value="1"/>
</dbReference>
<dbReference type="Pfam" id="PF25575">
    <property type="entry name" value="TPR_BSK1_C"/>
    <property type="match status" value="1"/>
</dbReference>